<dbReference type="RefSeq" id="WP_157306157.1">
    <property type="nucleotide sequence ID" value="NZ_WRXN01000004.1"/>
</dbReference>
<gene>
    <name evidence="1" type="ORF">GO493_10685</name>
</gene>
<evidence type="ECO:0000313" key="2">
    <source>
        <dbReference type="Proteomes" id="UP000461730"/>
    </source>
</evidence>
<evidence type="ECO:0000313" key="1">
    <source>
        <dbReference type="EMBL" id="MVT08729.1"/>
    </source>
</evidence>
<keyword evidence="2" id="KW-1185">Reference proteome</keyword>
<name>A0A7K1U2Z7_9BACT</name>
<dbReference type="Proteomes" id="UP000461730">
    <property type="component" value="Unassembled WGS sequence"/>
</dbReference>
<evidence type="ECO:0008006" key="3">
    <source>
        <dbReference type="Google" id="ProtNLM"/>
    </source>
</evidence>
<reference evidence="1 2" key="1">
    <citation type="submission" date="2019-12" db="EMBL/GenBank/DDBJ databases">
        <title>Chitinophaga sp. strain ysch24 (GDMCC 1.1355), whole genome shotgun sequence.</title>
        <authorList>
            <person name="Zhang X."/>
        </authorList>
    </citation>
    <scope>NUCLEOTIDE SEQUENCE [LARGE SCALE GENOMIC DNA]</scope>
    <source>
        <strain evidence="2">ysch24</strain>
    </source>
</reference>
<dbReference type="EMBL" id="WRXN01000004">
    <property type="protein sequence ID" value="MVT08729.1"/>
    <property type="molecule type" value="Genomic_DNA"/>
</dbReference>
<sequence length="79" mass="9117">MKKIIAAFDSLRFSESTLAYSIMLARQLNVHLVAVFMNDITYSSYNRYKVLAESGDDAYREIEKLDEEDAKCRKASRCL</sequence>
<organism evidence="1 2">
    <name type="scientific">Chitinophaga tropicalis</name>
    <dbReference type="NCBI Taxonomy" id="2683588"/>
    <lineage>
        <taxon>Bacteria</taxon>
        <taxon>Pseudomonadati</taxon>
        <taxon>Bacteroidota</taxon>
        <taxon>Chitinophagia</taxon>
        <taxon>Chitinophagales</taxon>
        <taxon>Chitinophagaceae</taxon>
        <taxon>Chitinophaga</taxon>
    </lineage>
</organism>
<protein>
    <recommendedName>
        <fullName evidence="3">UspA domain-containing protein</fullName>
    </recommendedName>
</protein>
<comment type="caution">
    <text evidence="1">The sequence shown here is derived from an EMBL/GenBank/DDBJ whole genome shotgun (WGS) entry which is preliminary data.</text>
</comment>
<accession>A0A7K1U2Z7</accession>
<dbReference type="AlphaFoldDB" id="A0A7K1U2Z7"/>
<proteinExistence type="predicted"/>